<dbReference type="Proteomes" id="UP000826195">
    <property type="component" value="Unassembled WGS sequence"/>
</dbReference>
<organism evidence="2 3">
    <name type="scientific">Cotesia glomerata</name>
    <name type="common">Lepidopteran parasitic wasp</name>
    <name type="synonym">Apanteles glomeratus</name>
    <dbReference type="NCBI Taxonomy" id="32391"/>
    <lineage>
        <taxon>Eukaryota</taxon>
        <taxon>Metazoa</taxon>
        <taxon>Ecdysozoa</taxon>
        <taxon>Arthropoda</taxon>
        <taxon>Hexapoda</taxon>
        <taxon>Insecta</taxon>
        <taxon>Pterygota</taxon>
        <taxon>Neoptera</taxon>
        <taxon>Endopterygota</taxon>
        <taxon>Hymenoptera</taxon>
        <taxon>Apocrita</taxon>
        <taxon>Ichneumonoidea</taxon>
        <taxon>Braconidae</taxon>
        <taxon>Microgastrinae</taxon>
        <taxon>Cotesia</taxon>
    </lineage>
</organism>
<evidence type="ECO:0000256" key="1">
    <source>
        <dbReference type="SAM" id="MobiDB-lite"/>
    </source>
</evidence>
<feature type="compositionally biased region" description="Basic residues" evidence="1">
    <location>
        <begin position="52"/>
        <end position="67"/>
    </location>
</feature>
<name>A0AAV7I038_COTGL</name>
<sequence length="114" mass="13509">MVILGKEVKRLNGPKTKDQRPRKGKGTESLSLKNPTLNRHQEANISNNRIRKDSRRRRRRRRRRKGEGKRTIGELMQESKRGLLWWGRITNNQQLKHVESKVLVYLSWSLVVSQ</sequence>
<evidence type="ECO:0000313" key="2">
    <source>
        <dbReference type="EMBL" id="KAH0539178.1"/>
    </source>
</evidence>
<feature type="region of interest" description="Disordered" evidence="1">
    <location>
        <begin position="1"/>
        <end position="73"/>
    </location>
</feature>
<dbReference type="EMBL" id="JAHXZJ010002609">
    <property type="protein sequence ID" value="KAH0539178.1"/>
    <property type="molecule type" value="Genomic_DNA"/>
</dbReference>
<feature type="compositionally biased region" description="Polar residues" evidence="1">
    <location>
        <begin position="28"/>
        <end position="48"/>
    </location>
</feature>
<evidence type="ECO:0000313" key="3">
    <source>
        <dbReference type="Proteomes" id="UP000826195"/>
    </source>
</evidence>
<comment type="caution">
    <text evidence="2">The sequence shown here is derived from an EMBL/GenBank/DDBJ whole genome shotgun (WGS) entry which is preliminary data.</text>
</comment>
<proteinExistence type="predicted"/>
<protein>
    <submittedName>
        <fullName evidence="2">Uncharacterized protein</fullName>
    </submittedName>
</protein>
<gene>
    <name evidence="2" type="ORF">KQX54_001639</name>
</gene>
<accession>A0AAV7I038</accession>
<reference evidence="2 3" key="1">
    <citation type="journal article" date="2021" name="J. Hered.">
        <title>A chromosome-level genome assembly of the parasitoid wasp, Cotesia glomerata (Hymenoptera: Braconidae).</title>
        <authorList>
            <person name="Pinto B.J."/>
            <person name="Weis J.J."/>
            <person name="Gamble T."/>
            <person name="Ode P.J."/>
            <person name="Paul R."/>
            <person name="Zaspel J.M."/>
        </authorList>
    </citation>
    <scope>NUCLEOTIDE SEQUENCE [LARGE SCALE GENOMIC DNA]</scope>
    <source>
        <strain evidence="2">CgM1</strain>
    </source>
</reference>
<feature type="compositionally biased region" description="Basic and acidic residues" evidence="1">
    <location>
        <begin position="1"/>
        <end position="21"/>
    </location>
</feature>
<dbReference type="AlphaFoldDB" id="A0AAV7I038"/>
<keyword evidence="3" id="KW-1185">Reference proteome</keyword>